<dbReference type="PANTHER" id="PTHR42693">
    <property type="entry name" value="ARYLSULFATASE FAMILY MEMBER"/>
    <property type="match status" value="1"/>
</dbReference>
<evidence type="ECO:0000259" key="6">
    <source>
        <dbReference type="Pfam" id="PF00884"/>
    </source>
</evidence>
<dbReference type="EMBL" id="NBWU01000001">
    <property type="protein sequence ID" value="PCE66698.1"/>
    <property type="molecule type" value="Genomic_DNA"/>
</dbReference>
<keyword evidence="3" id="KW-0378">Hydrolase</keyword>
<protein>
    <recommendedName>
        <fullName evidence="6">Sulfatase N-terminal domain-containing protein</fullName>
    </recommendedName>
</protein>
<organism evidence="7 8">
    <name type="scientific">Sediminicola luteus</name>
    <dbReference type="NCBI Taxonomy" id="319238"/>
    <lineage>
        <taxon>Bacteria</taxon>
        <taxon>Pseudomonadati</taxon>
        <taxon>Bacteroidota</taxon>
        <taxon>Flavobacteriia</taxon>
        <taxon>Flavobacteriales</taxon>
        <taxon>Flavobacteriaceae</taxon>
        <taxon>Sediminicola</taxon>
    </lineage>
</organism>
<proteinExistence type="inferred from homology"/>
<comment type="similarity">
    <text evidence="1">Belongs to the sulfatase family.</text>
</comment>
<dbReference type="GO" id="GO:0046872">
    <property type="term" value="F:metal ion binding"/>
    <property type="evidence" value="ECO:0007669"/>
    <property type="project" value="UniProtKB-KW"/>
</dbReference>
<evidence type="ECO:0000256" key="2">
    <source>
        <dbReference type="ARBA" id="ARBA00022723"/>
    </source>
</evidence>
<name>A0A2A4GFE5_9FLAO</name>
<reference evidence="7 8" key="1">
    <citation type="submission" date="2017-04" db="EMBL/GenBank/DDBJ databases">
        <title>A new member of the family Flavobacteriaceae isolated from ascidians.</title>
        <authorList>
            <person name="Chen L."/>
        </authorList>
    </citation>
    <scope>NUCLEOTIDE SEQUENCE [LARGE SCALE GENOMIC DNA]</scope>
    <source>
        <strain evidence="7 8">HQA918</strain>
    </source>
</reference>
<dbReference type="Gene3D" id="3.30.1120.10">
    <property type="match status" value="1"/>
</dbReference>
<evidence type="ECO:0000256" key="1">
    <source>
        <dbReference type="ARBA" id="ARBA00008779"/>
    </source>
</evidence>
<evidence type="ECO:0000313" key="7">
    <source>
        <dbReference type="EMBL" id="PCE66698.1"/>
    </source>
</evidence>
<keyword evidence="4" id="KW-0106">Calcium</keyword>
<sequence length="469" mass="51989">MNKLIGILLLMICTGIGFSHAQEAQYPNIIHILADDVGYDDLSCYGSNDMQTPNIDALAAAGMRFTNFMAPHATCTPTRASLLTGRYAPRMNNGTGLDVLWPTATTGMDPEKEISIARLLKQKGYNSAIIGKWHLGHLPKFLPLAHGFDKFVGIPYPNDHGPERFGNTGSRNLPKIPLIRGNEVDHRVDNNQLAELPALFIREACSYIKEQHDTNTPFYMQFSNIETHTPWFVPKGFEGTSTQGAYGDAVHYLDYTVGVLIGYLKKLGIYENTIIVFSSDNGPLVKRYPELEACYGKYATVDENRQHLLRDGKYQARFEGGPRVACIVRWPGLTQAGTESDQLVGGFDFFTSFLNSLDIPLPSDRAIDGKDIRHILGGDTKAPSPHTVFYGYNGQGMLQSIRKGNWKLAVPSKGHWAAKALETPMLFDLSKDLGETTDLAAQHPKMVTRLMQLAEKANTAIKNEKPMPQ</sequence>
<dbReference type="RefSeq" id="WP_097442220.1">
    <property type="nucleotide sequence ID" value="NZ_NBWU01000001.1"/>
</dbReference>
<feature type="signal peptide" evidence="5">
    <location>
        <begin position="1"/>
        <end position="21"/>
    </location>
</feature>
<gene>
    <name evidence="7" type="ORF">B7P33_05250</name>
</gene>
<feature type="chain" id="PRO_5011974760" description="Sulfatase N-terminal domain-containing protein" evidence="5">
    <location>
        <begin position="22"/>
        <end position="469"/>
    </location>
</feature>
<dbReference type="PANTHER" id="PTHR42693:SF53">
    <property type="entry name" value="ENDO-4-O-SULFATASE"/>
    <property type="match status" value="1"/>
</dbReference>
<evidence type="ECO:0000256" key="4">
    <source>
        <dbReference type="ARBA" id="ARBA00022837"/>
    </source>
</evidence>
<evidence type="ECO:0000313" key="8">
    <source>
        <dbReference type="Proteomes" id="UP000219559"/>
    </source>
</evidence>
<dbReference type="InterPro" id="IPR000917">
    <property type="entry name" value="Sulfatase_N"/>
</dbReference>
<dbReference type="InterPro" id="IPR017850">
    <property type="entry name" value="Alkaline_phosphatase_core_sf"/>
</dbReference>
<dbReference type="Proteomes" id="UP000219559">
    <property type="component" value="Unassembled WGS sequence"/>
</dbReference>
<dbReference type="PROSITE" id="PS00523">
    <property type="entry name" value="SULFATASE_1"/>
    <property type="match status" value="1"/>
</dbReference>
<dbReference type="Gene3D" id="3.40.720.10">
    <property type="entry name" value="Alkaline Phosphatase, subunit A"/>
    <property type="match status" value="1"/>
</dbReference>
<dbReference type="InterPro" id="IPR024607">
    <property type="entry name" value="Sulfatase_CS"/>
</dbReference>
<keyword evidence="2" id="KW-0479">Metal-binding</keyword>
<dbReference type="InterPro" id="IPR050738">
    <property type="entry name" value="Sulfatase"/>
</dbReference>
<keyword evidence="5" id="KW-0732">Signal</keyword>
<dbReference type="AlphaFoldDB" id="A0A2A4GFE5"/>
<keyword evidence="8" id="KW-1185">Reference proteome</keyword>
<dbReference type="OrthoDB" id="9766107at2"/>
<dbReference type="SUPFAM" id="SSF53649">
    <property type="entry name" value="Alkaline phosphatase-like"/>
    <property type="match status" value="1"/>
</dbReference>
<evidence type="ECO:0000256" key="3">
    <source>
        <dbReference type="ARBA" id="ARBA00022801"/>
    </source>
</evidence>
<comment type="caution">
    <text evidence="7">The sequence shown here is derived from an EMBL/GenBank/DDBJ whole genome shotgun (WGS) entry which is preliminary data.</text>
</comment>
<dbReference type="Pfam" id="PF00884">
    <property type="entry name" value="Sulfatase"/>
    <property type="match status" value="1"/>
</dbReference>
<feature type="domain" description="Sulfatase N-terminal" evidence="6">
    <location>
        <begin position="27"/>
        <end position="358"/>
    </location>
</feature>
<evidence type="ECO:0000256" key="5">
    <source>
        <dbReference type="SAM" id="SignalP"/>
    </source>
</evidence>
<dbReference type="GO" id="GO:0004065">
    <property type="term" value="F:arylsulfatase activity"/>
    <property type="evidence" value="ECO:0007669"/>
    <property type="project" value="TreeGrafter"/>
</dbReference>
<accession>A0A2A4GFE5</accession>
<dbReference type="PROSITE" id="PS00149">
    <property type="entry name" value="SULFATASE_2"/>
    <property type="match status" value="1"/>
</dbReference>